<dbReference type="GO" id="GO:0030686">
    <property type="term" value="C:90S preribosome"/>
    <property type="evidence" value="ECO:0007669"/>
    <property type="project" value="TreeGrafter"/>
</dbReference>
<proteinExistence type="predicted"/>
<evidence type="ECO:0000313" key="6">
    <source>
        <dbReference type="Proteomes" id="UP001153678"/>
    </source>
</evidence>
<evidence type="ECO:0000259" key="3">
    <source>
        <dbReference type="Pfam" id="PF20416"/>
    </source>
</evidence>
<evidence type="ECO:0000259" key="4">
    <source>
        <dbReference type="Pfam" id="PF23099"/>
    </source>
</evidence>
<gene>
    <name evidence="5" type="ORF">FWILDA_LOCUS5206</name>
</gene>
<dbReference type="EMBL" id="CAMKVN010000847">
    <property type="protein sequence ID" value="CAI2171691.1"/>
    <property type="molecule type" value="Genomic_DNA"/>
</dbReference>
<dbReference type="OrthoDB" id="360653at2759"/>
<dbReference type="InterPro" id="IPR046523">
    <property type="entry name" value="UTP20_dom"/>
</dbReference>
<feature type="domain" description="U3 small nucleolar RNA-associated protein 20 N-terminal" evidence="2">
    <location>
        <begin position="970"/>
        <end position="1599"/>
    </location>
</feature>
<dbReference type="InterPro" id="IPR011430">
    <property type="entry name" value="UTP20_N"/>
</dbReference>
<comment type="caution">
    <text evidence="5">The sequence shown here is derived from an EMBL/GenBank/DDBJ whole genome shotgun (WGS) entry which is preliminary data.</text>
</comment>
<dbReference type="Proteomes" id="UP001153678">
    <property type="component" value="Unassembled WGS sequence"/>
</dbReference>
<accession>A0A9W4SJT7</accession>
<dbReference type="InterPro" id="IPR011989">
    <property type="entry name" value="ARM-like"/>
</dbReference>
<evidence type="ECO:0000256" key="1">
    <source>
        <dbReference type="SAM" id="MobiDB-lite"/>
    </source>
</evidence>
<dbReference type="Gene3D" id="1.25.10.10">
    <property type="entry name" value="Leucine-rich Repeat Variant"/>
    <property type="match status" value="1"/>
</dbReference>
<dbReference type="Pfam" id="PF07539">
    <property type="entry name" value="UTP20_N"/>
    <property type="match status" value="1"/>
</dbReference>
<dbReference type="InterPro" id="IPR057525">
    <property type="entry name" value="UTP20_C"/>
</dbReference>
<evidence type="ECO:0000313" key="5">
    <source>
        <dbReference type="EMBL" id="CAI2171691.1"/>
    </source>
</evidence>
<feature type="region of interest" description="Disordered" evidence="1">
    <location>
        <begin position="2600"/>
        <end position="2638"/>
    </location>
</feature>
<dbReference type="InterPro" id="IPR052575">
    <property type="entry name" value="SSU_processome_comp_20"/>
</dbReference>
<protein>
    <submittedName>
        <fullName evidence="5">18712_t:CDS:1</fullName>
    </submittedName>
</protein>
<feature type="domain" description="U3 small nucleolar RNA-associated protein 20" evidence="3">
    <location>
        <begin position="1850"/>
        <end position="2067"/>
    </location>
</feature>
<keyword evidence="6" id="KW-1185">Reference proteome</keyword>
<reference evidence="5" key="1">
    <citation type="submission" date="2022-08" db="EMBL/GenBank/DDBJ databases">
        <authorList>
            <person name="Kallberg Y."/>
            <person name="Tangrot J."/>
            <person name="Rosling A."/>
        </authorList>
    </citation>
    <scope>NUCLEOTIDE SEQUENCE</scope>
    <source>
        <strain evidence="5">Wild A</strain>
    </source>
</reference>
<dbReference type="GO" id="GO:0032040">
    <property type="term" value="C:small-subunit processome"/>
    <property type="evidence" value="ECO:0007669"/>
    <property type="project" value="TreeGrafter"/>
</dbReference>
<dbReference type="SUPFAM" id="SSF48371">
    <property type="entry name" value="ARM repeat"/>
    <property type="match status" value="3"/>
</dbReference>
<evidence type="ECO:0000259" key="2">
    <source>
        <dbReference type="Pfam" id="PF07539"/>
    </source>
</evidence>
<dbReference type="Pfam" id="PF20416">
    <property type="entry name" value="UTP20"/>
    <property type="match status" value="1"/>
</dbReference>
<organism evidence="5 6">
    <name type="scientific">Funneliformis geosporum</name>
    <dbReference type="NCBI Taxonomy" id="1117311"/>
    <lineage>
        <taxon>Eukaryota</taxon>
        <taxon>Fungi</taxon>
        <taxon>Fungi incertae sedis</taxon>
        <taxon>Mucoromycota</taxon>
        <taxon>Glomeromycotina</taxon>
        <taxon>Glomeromycetes</taxon>
        <taxon>Glomerales</taxon>
        <taxon>Glomeraceae</taxon>
        <taxon>Funneliformis</taxon>
    </lineage>
</organism>
<sequence>MKDNIISKEFNTGEGKNRYKYQTFNLRVKSIKIDVSRRDKNTQEEPEALGSFFQESLESWKELNLTMNFAIFVREVSEYCQSLPQLLYHKEKVVEILEKHLKVEDSLALEPLLDLITKFAKDIEIEFYSYFERIFACIVPLTKHRDVNTLECTFNCIAYLFKYLIKQIIVNLCPTYRLIAPLLGKEFQKPYIQRFAAESFAFLLRKAQNNNLTEIVNYIIDSAYEPSSEIYCRGLSMLFSEAAKSSKNRLHSRGHILLKELLYASYSKFENDDDIGKSYSIIYIIIMVKCEIENMINYNLIKLDRNENEIMPETLKLKIGLNLSLIYICLTFRKGNQVNDFKRIFRMIQNITPYILVSSSQGLTFLQRQFFKICASLLTLANLDDILGGKVILDKIFEYDDVDAVLSFVLNLSFLKCKDYTKIILPYIIRYSTIHWNTDSKKLILLLSNLFLTNTISISSGTISSLVTKNGLIKFPNIKCASEKSESITHKSVTDELINIIKQDYDWYSDAQKLSFVHLREESSCYSKISLISAALTIIHHLTAPIDSVINSLSSLIKTLLCCLQSSKISVSPLTRRPFIDGSPLFLIQNLLGQAIETLTIFVQKNCENEIEFMVELWRVIIDEILIRYGTNEMILKGIAEYLEYIRLCSKYDNLFHTNNLEKIYPYLKSNFSSFKHRRRLYSLKILKLFDQFHLRSEENSMDVKEACEIFAMALKVEEIDTTISTYREKTMQLRKLNTLISSKRVPEFYADVIPLYCFGLLTINFSAIWSDAINALVNFSQVDPRTFWKLIHDELSRFENESRLAENGFSKNTLDAHFDKVNNMLISMKINDEPLDCPNLNKFNKSANESFKFFKNNGQHSLLMNYVSVCCSLQDEKIDHWNYYGLLIKTLTEVPHIVEQHSKQFVPFFLHFAESEYVPGDEELSNKMEIDNKIPENASPVLETKSEDVVYSLSSENNHLKILEKSPKTTRTKMSLFLKLFAKFKNPRSVYKSANLQNIYLNLLTIGDIKVQGLALECLFTWKYKGVTPYEDNLRNFVNEIKFRDELSTFSLNKDSDSIEFSHRAELMPIVIRLLYGRMISRKGKSSASSGMRARRVAVLAALANCMESELGSFVDLLLEPFTIVRNKPGVVDDEFKFVPNLDVGKFVTYRKQLGYLNFLEDVLKQLGSYLLPFIPDMFKVVIYIVHDSQRKLVPQDEVQSVEKPDDDIEMNIEEVQESSQKLKVIRQLGLKRIASFFKIRAFFDYKPYVNAMFESFISVRISKLDTESTQAPSVLMELFAIWASRKEYLLFLVDYNKDVLPKIFACLSAKKVRESVVSKVLDIADGILRICGDEMDTDEFQEDENSLKNRVLKPYVSSLLDNLEYVLLQSSRNTSFGKDYFSKREIAILSQIAGYIVIGDQAKKLVDLLLPYLRKRPQVVPEKTKADILQIVANFLHVIPGFQLCDELFYKYYNYISYEFSTLYSRDCRLCLVKILVEFSKYEESLKEVVTIIEDLNAFSTKRLDEPDFDRRLDAFNRINQDLYKKFNTVQWLPLLFNCLFFIQDPEELSIRNNSSFCITRFISRVVENHEVIKTQTDYQNLLIKVIFPAIKRGMKKSIELVRTEFLTILSCAIKKCPSIPQFSDMACLLFDDDEANFFDNVHHIQIHRRVRALKRFSNECANGKIKINNLVQIFIPLIGHFIFEADRVVEHLLINETILTIGIIAGQLPWGQYNTLLKHYMKLIPKKPTLEKVLVRTIIAILDNFHFDVSEAQVSEAQLKGSKESIFKQTKIIKRDSINEDSDRHLIADDDADEDINASVVEFEGPQLSYSEDTVDEVKSRSLADRIHNYIVNDLLPELKKYLTQHDNENITIRVPVALAITKLLRALPEISLRVNLPGLLTTVCQILRSRQQDARDTTRNTLSKISTFLGPLYFSFIVKELQGALTRGYQLHVLGYTLHSLLVNLSPNLQVGALDYCLQPITDIIINDIFGEVGKEKDAEEITGKIKEMKSTKSFGTFELLAKVIEFKNIGILLIPLKEIMRETQNSRVLSKIDEILRKISIGLNSNPQFDTKEMVTFCQGLISQNLDILKARKRVHYKKSNMETNFTVQLKRNVSEPVDYYNVNSYRFVEFGLTIFLAALKRDKFDTKSEEQLELLVPFVDTIGNALYSKHPNVNTLALKVMCIFCNLKIKSLDDALPAIVKQIFTLIRTSSTTNSELVQACFKLLTVIIRDRKKFEFKESELTFIINLIRPDLEEPQRQGTSFSLIRAIVSRKFVVPEIYDMMQIITEIMITSQATPTRDLSRQLLIQFLLDYPQGRGRLKNHLNLLIKNLNYVFESGRQSVMEMLNLIFIKFNEEVLMEYAEILFLSLAMSLVNDDSNKCREMAGVLIKILLNRMDEMRLRNIYVLLEKWFGQNDKRNLQRMAVQVYGLVIEAFGDKFKKHIFELLDILEKALNICRQVLEQLEEIAKEDDSITIDSADWELGYYALNTFTKLVKTFPSVIYSNKSKNIWELIENNLLFPHSWVRLSTCRLFGLYFSNINPETKIISVTDERNDNLTKMTLRTLANKFCIQLRSEYLGSELATQIVKNLFFIGKSLYCLNTDEEKNTFVDENEHFGDKDAENDDDDQDQDEYQETNDDNKDAESENITAQPNETIIKAKPSLFWLFKKLSYQARLAPIKKDGNDLQRTSIYQWMAAMTTFMPPSDLTPYLMLIIGPIYRFVNDETIKGNEIDNLKQFGKEILDLIQKRVGTTQFHITYNKIKQQVSKVRRDRKHKKAIMALVDPESAAKRKLQRNEMKRQSRKRKSAEFAIQKLRYGVTKKRRILDNSP</sequence>
<dbReference type="PANTHER" id="PTHR17695">
    <property type="entry name" value="SMALL SUBUNIT PROCESSOME COMPONENT 20 HOMOLOG"/>
    <property type="match status" value="1"/>
</dbReference>
<name>A0A9W4SJT7_9GLOM</name>
<dbReference type="InterPro" id="IPR016024">
    <property type="entry name" value="ARM-type_fold"/>
</dbReference>
<dbReference type="PANTHER" id="PTHR17695:SF11">
    <property type="entry name" value="SMALL SUBUNIT PROCESSOME COMPONENT 20 HOMOLOG"/>
    <property type="match status" value="1"/>
</dbReference>
<feature type="domain" description="U3 small nucleolar RNA-associated protein 20 C-terminal" evidence="4">
    <location>
        <begin position="2408"/>
        <end position="2794"/>
    </location>
</feature>
<feature type="compositionally biased region" description="Acidic residues" evidence="1">
    <location>
        <begin position="2607"/>
        <end position="2623"/>
    </location>
</feature>
<dbReference type="Pfam" id="PF23099">
    <property type="entry name" value="UTP20_C"/>
    <property type="match status" value="1"/>
</dbReference>